<gene>
    <name evidence="7" type="ORF">HNR40_009780</name>
</gene>
<evidence type="ECO:0000313" key="7">
    <source>
        <dbReference type="EMBL" id="MBB5084271.1"/>
    </source>
</evidence>
<name>A0A7W8ADF9_9ACTN</name>
<organism evidence="7 8">
    <name type="scientific">Nonomuraea endophytica</name>
    <dbReference type="NCBI Taxonomy" id="714136"/>
    <lineage>
        <taxon>Bacteria</taxon>
        <taxon>Bacillati</taxon>
        <taxon>Actinomycetota</taxon>
        <taxon>Actinomycetes</taxon>
        <taxon>Streptosporangiales</taxon>
        <taxon>Streptosporangiaceae</taxon>
        <taxon>Nonomuraea</taxon>
    </lineage>
</organism>
<reference evidence="7 8" key="1">
    <citation type="submission" date="2020-08" db="EMBL/GenBank/DDBJ databases">
        <title>Genomic Encyclopedia of Type Strains, Phase IV (KMG-IV): sequencing the most valuable type-strain genomes for metagenomic binning, comparative biology and taxonomic classification.</title>
        <authorList>
            <person name="Goeker M."/>
        </authorList>
    </citation>
    <scope>NUCLEOTIDE SEQUENCE [LARGE SCALE GENOMIC DNA]</scope>
    <source>
        <strain evidence="7 8">DSM 45385</strain>
    </source>
</reference>
<feature type="transmembrane region" description="Helical" evidence="6">
    <location>
        <begin position="197"/>
        <end position="220"/>
    </location>
</feature>
<dbReference type="Pfam" id="PF03741">
    <property type="entry name" value="TerC"/>
    <property type="match status" value="1"/>
</dbReference>
<feature type="transmembrane region" description="Helical" evidence="6">
    <location>
        <begin position="39"/>
        <end position="58"/>
    </location>
</feature>
<dbReference type="RefSeq" id="WP_184974067.1">
    <property type="nucleotide sequence ID" value="NZ_JACHIN010000022.1"/>
</dbReference>
<feature type="transmembrane region" description="Helical" evidence="6">
    <location>
        <begin position="104"/>
        <end position="126"/>
    </location>
</feature>
<keyword evidence="4 6" id="KW-1133">Transmembrane helix</keyword>
<evidence type="ECO:0000313" key="8">
    <source>
        <dbReference type="Proteomes" id="UP000568380"/>
    </source>
</evidence>
<evidence type="ECO:0000256" key="1">
    <source>
        <dbReference type="ARBA" id="ARBA00004141"/>
    </source>
</evidence>
<protein>
    <submittedName>
        <fullName evidence="7">Tellurite resistance protein TerC</fullName>
    </submittedName>
</protein>
<keyword evidence="5 6" id="KW-0472">Membrane</keyword>
<evidence type="ECO:0000256" key="4">
    <source>
        <dbReference type="ARBA" id="ARBA00022989"/>
    </source>
</evidence>
<dbReference type="InterPro" id="IPR022369">
    <property type="entry name" value="Integral_membrane_TerC_rswitch"/>
</dbReference>
<keyword evidence="8" id="KW-1185">Reference proteome</keyword>
<sequence length="329" mass="36298">MTVPVWAWIAVIGGLLLVIAIDLWIVDRGEAREFSMRQATYWVSFYVALAIAFGVLLWVTEGGGKAGEFFAGYITEYSLSVDNLFIFFIIMSRFAVPKQYQHKVLLVGILMALVMRGIFIALGAAALERFSWLFYVFGAFLVYTAINIVRQHLKGDDEDFQENAVLRWVRRAFPTTPDYVGSKVMVKIHGRRMVTPMLIVMVAIGTTDLLFALDSIPAIFGLTKDPFIVFTANAFALMGLRQLYFLLGGLLQRLVYISYGLAFILGFIGVKLVLEALHASEVSWAPTVPIQLSLAVIGATMVVTTVASLLKSRSDARKGVKSASQSGAS</sequence>
<feature type="transmembrane region" description="Helical" evidence="6">
    <location>
        <begin position="70"/>
        <end position="92"/>
    </location>
</feature>
<feature type="transmembrane region" description="Helical" evidence="6">
    <location>
        <begin position="254"/>
        <end position="274"/>
    </location>
</feature>
<dbReference type="GO" id="GO:0016020">
    <property type="term" value="C:membrane"/>
    <property type="evidence" value="ECO:0007669"/>
    <property type="project" value="UniProtKB-SubCell"/>
</dbReference>
<feature type="transmembrane region" description="Helical" evidence="6">
    <location>
        <begin position="290"/>
        <end position="310"/>
    </location>
</feature>
<comment type="similarity">
    <text evidence="2">Belongs to the TerC family.</text>
</comment>
<evidence type="ECO:0000256" key="5">
    <source>
        <dbReference type="ARBA" id="ARBA00023136"/>
    </source>
</evidence>
<evidence type="ECO:0000256" key="2">
    <source>
        <dbReference type="ARBA" id="ARBA00007511"/>
    </source>
</evidence>
<dbReference type="AlphaFoldDB" id="A0A7W8ADF9"/>
<accession>A0A7W8ADF9</accession>
<dbReference type="PANTHER" id="PTHR30238:SF0">
    <property type="entry name" value="THYLAKOID MEMBRANE PROTEIN TERC, CHLOROPLASTIC"/>
    <property type="match status" value="1"/>
</dbReference>
<evidence type="ECO:0000256" key="6">
    <source>
        <dbReference type="SAM" id="Phobius"/>
    </source>
</evidence>
<dbReference type="NCBIfam" id="TIGR03718">
    <property type="entry name" value="R_switched_Alx"/>
    <property type="match status" value="1"/>
</dbReference>
<keyword evidence="3 6" id="KW-0812">Transmembrane</keyword>
<evidence type="ECO:0000256" key="3">
    <source>
        <dbReference type="ARBA" id="ARBA00022692"/>
    </source>
</evidence>
<dbReference type="InterPro" id="IPR005496">
    <property type="entry name" value="Integral_membrane_TerC"/>
</dbReference>
<feature type="transmembrane region" description="Helical" evidence="6">
    <location>
        <begin position="226"/>
        <end position="247"/>
    </location>
</feature>
<dbReference type="Proteomes" id="UP000568380">
    <property type="component" value="Unassembled WGS sequence"/>
</dbReference>
<comment type="subcellular location">
    <subcellularLocation>
        <location evidence="1">Membrane</location>
        <topology evidence="1">Multi-pass membrane protein</topology>
    </subcellularLocation>
</comment>
<dbReference type="EMBL" id="JACHIN010000022">
    <property type="protein sequence ID" value="MBB5084271.1"/>
    <property type="molecule type" value="Genomic_DNA"/>
</dbReference>
<feature type="transmembrane region" description="Helical" evidence="6">
    <location>
        <begin position="132"/>
        <end position="149"/>
    </location>
</feature>
<feature type="transmembrane region" description="Helical" evidence="6">
    <location>
        <begin position="6"/>
        <end position="27"/>
    </location>
</feature>
<proteinExistence type="inferred from homology"/>
<comment type="caution">
    <text evidence="7">The sequence shown here is derived from an EMBL/GenBank/DDBJ whole genome shotgun (WGS) entry which is preliminary data.</text>
</comment>
<dbReference type="PANTHER" id="PTHR30238">
    <property type="entry name" value="MEMBRANE BOUND PREDICTED REDOX MODULATOR"/>
    <property type="match status" value="1"/>
</dbReference>